<evidence type="ECO:0000313" key="2">
    <source>
        <dbReference type="Proteomes" id="UP000283928"/>
    </source>
</evidence>
<feature type="non-terminal residue" evidence="1">
    <location>
        <position position="1"/>
    </location>
</feature>
<accession>A0A414KFF9</accession>
<organism evidence="1 2">
    <name type="scientific">Blautia obeum</name>
    <dbReference type="NCBI Taxonomy" id="40520"/>
    <lineage>
        <taxon>Bacteria</taxon>
        <taxon>Bacillati</taxon>
        <taxon>Bacillota</taxon>
        <taxon>Clostridia</taxon>
        <taxon>Lachnospirales</taxon>
        <taxon>Lachnospiraceae</taxon>
        <taxon>Blautia</taxon>
    </lineage>
</organism>
<dbReference type="AlphaFoldDB" id="A0A414KFF9"/>
<dbReference type="Proteomes" id="UP000283928">
    <property type="component" value="Unassembled WGS sequence"/>
</dbReference>
<proteinExistence type="predicted"/>
<gene>
    <name evidence="1" type="ORF">DW723_09920</name>
</gene>
<protein>
    <submittedName>
        <fullName evidence="1">Uncharacterized protein</fullName>
    </submittedName>
</protein>
<comment type="caution">
    <text evidence="1">The sequence shown here is derived from an EMBL/GenBank/DDBJ whole genome shotgun (WGS) entry which is preliminary data.</text>
</comment>
<reference evidence="1 2" key="1">
    <citation type="submission" date="2018-08" db="EMBL/GenBank/DDBJ databases">
        <title>A genome reference for cultivated species of the human gut microbiota.</title>
        <authorList>
            <person name="Zou Y."/>
            <person name="Xue W."/>
            <person name="Luo G."/>
        </authorList>
    </citation>
    <scope>NUCLEOTIDE SEQUENCE [LARGE SCALE GENOMIC DNA]</scope>
    <source>
        <strain evidence="1 2">AM27-32LB</strain>
    </source>
</reference>
<dbReference type="EMBL" id="QSKO01000012">
    <property type="protein sequence ID" value="RHE74834.1"/>
    <property type="molecule type" value="Genomic_DNA"/>
</dbReference>
<evidence type="ECO:0000313" key="1">
    <source>
        <dbReference type="EMBL" id="RHE74834.1"/>
    </source>
</evidence>
<sequence length="59" mass="7313">YSQIFVDFEKNKKKRSFKRKMVLGITPNTKFVYSLRDRFMRSLFFEYEYVYKVDGKIIL</sequence>
<name>A0A414KFF9_9FIRM</name>